<dbReference type="Proteomes" id="UP000195607">
    <property type="component" value="Chromosome I"/>
</dbReference>
<evidence type="ECO:0000256" key="1">
    <source>
        <dbReference type="SAM" id="Phobius"/>
    </source>
</evidence>
<feature type="transmembrane region" description="Helical" evidence="1">
    <location>
        <begin position="164"/>
        <end position="181"/>
    </location>
</feature>
<proteinExistence type="predicted"/>
<feature type="transmembrane region" description="Helical" evidence="1">
    <location>
        <begin position="193"/>
        <end position="215"/>
    </location>
</feature>
<gene>
    <name evidence="2" type="ORF">CSP5_1443</name>
</gene>
<dbReference type="AlphaFoldDB" id="A0A1N5VPR9"/>
<reference evidence="2 3" key="1">
    <citation type="submission" date="2016-04" db="EMBL/GenBank/DDBJ databases">
        <authorList>
            <person name="Evans L.H."/>
            <person name="Alamgir A."/>
            <person name="Owens N."/>
            <person name="Weber N.D."/>
            <person name="Virtaneva K."/>
            <person name="Barbian K."/>
            <person name="Babar A."/>
            <person name="Rosenke K."/>
        </authorList>
    </citation>
    <scope>NUCLEOTIDE SEQUENCE [LARGE SCALE GENOMIC DNA]</scope>
    <source>
        <strain evidence="3">S5(T) (JCM 30642 \VKM B-2941)</strain>
    </source>
</reference>
<feature type="transmembrane region" description="Helical" evidence="1">
    <location>
        <begin position="343"/>
        <end position="359"/>
    </location>
</feature>
<evidence type="ECO:0000313" key="3">
    <source>
        <dbReference type="Proteomes" id="UP000195607"/>
    </source>
</evidence>
<feature type="transmembrane region" description="Helical" evidence="1">
    <location>
        <begin position="81"/>
        <end position="98"/>
    </location>
</feature>
<dbReference type="EMBL" id="LT671858">
    <property type="protein sequence ID" value="SIM74305.1"/>
    <property type="molecule type" value="Genomic_DNA"/>
</dbReference>
<protein>
    <submittedName>
        <fullName evidence="2">Multipass membrane protein</fullName>
    </submittedName>
</protein>
<feature type="transmembrane region" description="Helical" evidence="1">
    <location>
        <begin position="47"/>
        <end position="69"/>
    </location>
</feature>
<accession>A0A1N5VPR9</accession>
<feature type="transmembrane region" description="Helical" evidence="1">
    <location>
        <begin position="315"/>
        <end position="337"/>
    </location>
</feature>
<evidence type="ECO:0000313" key="2">
    <source>
        <dbReference type="EMBL" id="SIM74305.1"/>
    </source>
</evidence>
<dbReference type="GeneID" id="41588684"/>
<feature type="transmembrane region" description="Helical" evidence="1">
    <location>
        <begin position="227"/>
        <end position="245"/>
    </location>
</feature>
<sequence>MNGSKFGKSINGLLVLFLFLAFIIPVVTIFFFDLRFYYIPENEISKFYIYSLIYSTLGILAAIIITIMFRKEERSKIPNTIRLVLGILWIVDGILQFQPEMPYGFLSVVIEPSIQAINNVGVEKFLMIGYNIWLLHPFQFDALSGSLQIFIGVAYLLNRSTKALKYISFISIIWALVIWIFGEGLGGIPESGVSLLTGFPGSALIYIILAVPYILPKLGNIKNLQKYFIYTVSAIFLIGGILQLIPGNTFWTKGQLAYDIYMNINQQGENPIVYAILNHTYVYLLFRENYLNIFMFLLMIASGLFILLHIRTGLILVTVFVGLTWLLFQDMGIYILPATDPNTGLPLLLVLVLLIEIDFQVSNKRIIKGAAQGVPVT</sequence>
<organism evidence="2 3">
    <name type="scientific">Cuniculiplasma divulgatum</name>
    <dbReference type="NCBI Taxonomy" id="1673428"/>
    <lineage>
        <taxon>Archaea</taxon>
        <taxon>Methanobacteriati</taxon>
        <taxon>Thermoplasmatota</taxon>
        <taxon>Thermoplasmata</taxon>
        <taxon>Thermoplasmatales</taxon>
        <taxon>Cuniculiplasmataceae</taxon>
        <taxon>Cuniculiplasma</taxon>
    </lineage>
</organism>
<keyword evidence="1" id="KW-1133">Transmembrane helix</keyword>
<keyword evidence="1" id="KW-0812">Transmembrane</keyword>
<feature type="transmembrane region" description="Helical" evidence="1">
    <location>
        <begin position="290"/>
        <end position="308"/>
    </location>
</feature>
<keyword evidence="1" id="KW-0472">Membrane</keyword>
<feature type="transmembrane region" description="Helical" evidence="1">
    <location>
        <begin position="138"/>
        <end position="157"/>
    </location>
</feature>
<dbReference type="RefSeq" id="WP_148689973.1">
    <property type="nucleotide sequence ID" value="NZ_LT671858.1"/>
</dbReference>
<feature type="transmembrane region" description="Helical" evidence="1">
    <location>
        <begin position="12"/>
        <end position="32"/>
    </location>
</feature>
<name>A0A1N5VPR9_9ARCH</name>